<accession>A0A0A8XYS6</accession>
<evidence type="ECO:0000313" key="2">
    <source>
        <dbReference type="EMBL" id="JAD16867.1"/>
    </source>
</evidence>
<dbReference type="EMBL" id="GBRH01281028">
    <property type="protein sequence ID" value="JAD16867.1"/>
    <property type="molecule type" value="Transcribed_RNA"/>
</dbReference>
<reference evidence="2" key="2">
    <citation type="journal article" date="2015" name="Data Brief">
        <title>Shoot transcriptome of the giant reed, Arundo donax.</title>
        <authorList>
            <person name="Barrero R.A."/>
            <person name="Guerrero F.D."/>
            <person name="Moolhuijzen P."/>
            <person name="Goolsby J.A."/>
            <person name="Tidwell J."/>
            <person name="Bellgard S.E."/>
            <person name="Bellgard M.I."/>
        </authorList>
    </citation>
    <scope>NUCLEOTIDE SEQUENCE</scope>
    <source>
        <tissue evidence="2">Shoot tissue taken approximately 20 cm above the soil surface</tissue>
    </source>
</reference>
<name>A0A0A8XYS6_ARUDO</name>
<sequence>MPGEPAAPELNQEPHARILQ</sequence>
<proteinExistence type="predicted"/>
<organism evidence="2">
    <name type="scientific">Arundo donax</name>
    <name type="common">Giant reed</name>
    <name type="synonym">Donax arundinaceus</name>
    <dbReference type="NCBI Taxonomy" id="35708"/>
    <lineage>
        <taxon>Eukaryota</taxon>
        <taxon>Viridiplantae</taxon>
        <taxon>Streptophyta</taxon>
        <taxon>Embryophyta</taxon>
        <taxon>Tracheophyta</taxon>
        <taxon>Spermatophyta</taxon>
        <taxon>Magnoliopsida</taxon>
        <taxon>Liliopsida</taxon>
        <taxon>Poales</taxon>
        <taxon>Poaceae</taxon>
        <taxon>PACMAD clade</taxon>
        <taxon>Arundinoideae</taxon>
        <taxon>Arundineae</taxon>
        <taxon>Arundo</taxon>
    </lineage>
</organism>
<evidence type="ECO:0000256" key="1">
    <source>
        <dbReference type="SAM" id="MobiDB-lite"/>
    </source>
</evidence>
<feature type="region of interest" description="Disordered" evidence="1">
    <location>
        <begin position="1"/>
        <end position="20"/>
    </location>
</feature>
<reference evidence="2" key="1">
    <citation type="submission" date="2014-09" db="EMBL/GenBank/DDBJ databases">
        <authorList>
            <person name="Magalhaes I.L.F."/>
            <person name="Oliveira U."/>
            <person name="Santos F.R."/>
            <person name="Vidigal T.H.D.A."/>
            <person name="Brescovit A.D."/>
            <person name="Santos A.J."/>
        </authorList>
    </citation>
    <scope>NUCLEOTIDE SEQUENCE</scope>
    <source>
        <tissue evidence="2">Shoot tissue taken approximately 20 cm above the soil surface</tissue>
    </source>
</reference>
<protein>
    <submittedName>
        <fullName evidence="2">Uncharacterized protein</fullName>
    </submittedName>
</protein>
<dbReference type="AlphaFoldDB" id="A0A0A8XYS6"/>